<comment type="similarity">
    <text evidence="1">Belongs to the sigma-70 factor family. ECF subfamily.</text>
</comment>
<comment type="caution">
    <text evidence="6">The sequence shown here is derived from an EMBL/GenBank/DDBJ whole genome shotgun (WGS) entry which is preliminary data.</text>
</comment>
<dbReference type="EMBL" id="BAAAZI010000004">
    <property type="protein sequence ID" value="GAA4134119.1"/>
    <property type="molecule type" value="Genomic_DNA"/>
</dbReference>
<organism evidence="6 7">
    <name type="scientific">Sphingobacterium kyonggiense</name>
    <dbReference type="NCBI Taxonomy" id="714075"/>
    <lineage>
        <taxon>Bacteria</taxon>
        <taxon>Pseudomonadati</taxon>
        <taxon>Bacteroidota</taxon>
        <taxon>Sphingobacteriia</taxon>
        <taxon>Sphingobacteriales</taxon>
        <taxon>Sphingobacteriaceae</taxon>
        <taxon>Sphingobacterium</taxon>
    </lineage>
</organism>
<dbReference type="InterPro" id="IPR013325">
    <property type="entry name" value="RNA_pol_sigma_r2"/>
</dbReference>
<protein>
    <recommendedName>
        <fullName evidence="8">RNA polymerase sigma factor (Sigma-70 family)</fullName>
    </recommendedName>
</protein>
<reference evidence="7" key="1">
    <citation type="journal article" date="2019" name="Int. J. Syst. Evol. Microbiol.">
        <title>The Global Catalogue of Microorganisms (GCM) 10K type strain sequencing project: providing services to taxonomists for standard genome sequencing and annotation.</title>
        <authorList>
            <consortium name="The Broad Institute Genomics Platform"/>
            <consortium name="The Broad Institute Genome Sequencing Center for Infectious Disease"/>
            <person name="Wu L."/>
            <person name="Ma J."/>
        </authorList>
    </citation>
    <scope>NUCLEOTIDE SEQUENCE [LARGE SCALE GENOMIC DNA]</scope>
    <source>
        <strain evidence="7">JCM 16704</strain>
    </source>
</reference>
<keyword evidence="3" id="KW-0731">Sigma factor</keyword>
<dbReference type="Gene3D" id="1.10.10.10">
    <property type="entry name" value="Winged helix-like DNA-binding domain superfamily/Winged helix DNA-binding domain"/>
    <property type="match status" value="1"/>
</dbReference>
<evidence type="ECO:0000313" key="6">
    <source>
        <dbReference type="EMBL" id="GAA4134119.1"/>
    </source>
</evidence>
<name>A0ABP7YCH8_9SPHI</name>
<evidence type="ECO:0000256" key="5">
    <source>
        <dbReference type="ARBA" id="ARBA00023163"/>
    </source>
</evidence>
<evidence type="ECO:0000313" key="7">
    <source>
        <dbReference type="Proteomes" id="UP001500101"/>
    </source>
</evidence>
<keyword evidence="4" id="KW-0238">DNA-binding</keyword>
<dbReference type="InterPro" id="IPR014284">
    <property type="entry name" value="RNA_pol_sigma-70_dom"/>
</dbReference>
<sequence>MSKIREIINKTRTDSELLEGMRKGDSAAVSFIYKSCYPSVSHMILNNKGTEDQAKDIFQEAVIVLYDKITRDEGFELSSKLSTFLYAICRRLWLKQLNRRNLSLDSIEQDNLDIPDIADALEDHEAEEMKFNQMDVAMNKLGEPCATILKDFYINKKSMQEISDELGYSNADNAKNQKYKCLQRLKKLFFDQWIKDEQ</sequence>
<accession>A0ABP7YCH8</accession>
<keyword evidence="7" id="KW-1185">Reference proteome</keyword>
<evidence type="ECO:0000256" key="2">
    <source>
        <dbReference type="ARBA" id="ARBA00023015"/>
    </source>
</evidence>
<keyword evidence="2" id="KW-0805">Transcription regulation</keyword>
<dbReference type="InterPro" id="IPR039425">
    <property type="entry name" value="RNA_pol_sigma-70-like"/>
</dbReference>
<dbReference type="SUPFAM" id="SSF88659">
    <property type="entry name" value="Sigma3 and sigma4 domains of RNA polymerase sigma factors"/>
    <property type="match status" value="1"/>
</dbReference>
<dbReference type="Proteomes" id="UP001500101">
    <property type="component" value="Unassembled WGS sequence"/>
</dbReference>
<dbReference type="InterPro" id="IPR013324">
    <property type="entry name" value="RNA_pol_sigma_r3/r4-like"/>
</dbReference>
<evidence type="ECO:0000256" key="1">
    <source>
        <dbReference type="ARBA" id="ARBA00010641"/>
    </source>
</evidence>
<dbReference type="RefSeq" id="WP_344673275.1">
    <property type="nucleotide sequence ID" value="NZ_BAAAZI010000004.1"/>
</dbReference>
<dbReference type="NCBIfam" id="TIGR02937">
    <property type="entry name" value="sigma70-ECF"/>
    <property type="match status" value="1"/>
</dbReference>
<gene>
    <name evidence="6" type="ORF">GCM10022216_06790</name>
</gene>
<evidence type="ECO:0000256" key="4">
    <source>
        <dbReference type="ARBA" id="ARBA00023125"/>
    </source>
</evidence>
<evidence type="ECO:0008006" key="8">
    <source>
        <dbReference type="Google" id="ProtNLM"/>
    </source>
</evidence>
<dbReference type="PANTHER" id="PTHR43133:SF8">
    <property type="entry name" value="RNA POLYMERASE SIGMA FACTOR HI_1459-RELATED"/>
    <property type="match status" value="1"/>
</dbReference>
<evidence type="ECO:0000256" key="3">
    <source>
        <dbReference type="ARBA" id="ARBA00023082"/>
    </source>
</evidence>
<dbReference type="Gene3D" id="1.10.1740.10">
    <property type="match status" value="1"/>
</dbReference>
<keyword evidence="5" id="KW-0804">Transcription</keyword>
<dbReference type="SUPFAM" id="SSF88946">
    <property type="entry name" value="Sigma2 domain of RNA polymerase sigma factors"/>
    <property type="match status" value="1"/>
</dbReference>
<proteinExistence type="inferred from homology"/>
<dbReference type="PANTHER" id="PTHR43133">
    <property type="entry name" value="RNA POLYMERASE ECF-TYPE SIGMA FACTO"/>
    <property type="match status" value="1"/>
</dbReference>
<dbReference type="InterPro" id="IPR036388">
    <property type="entry name" value="WH-like_DNA-bd_sf"/>
</dbReference>